<dbReference type="EMBL" id="PZPL01000002">
    <property type="protein sequence ID" value="PTL71343.1"/>
    <property type="molecule type" value="Genomic_DNA"/>
</dbReference>
<accession>A0A2T4UP92</accession>
<comment type="caution">
    <text evidence="1">The sequence shown here is derived from an EMBL/GenBank/DDBJ whole genome shotgun (WGS) entry which is preliminary data.</text>
</comment>
<evidence type="ECO:0000313" key="2">
    <source>
        <dbReference type="Proteomes" id="UP000241085"/>
    </source>
</evidence>
<keyword evidence="2" id="KW-1185">Reference proteome</keyword>
<evidence type="ECO:0008006" key="3">
    <source>
        <dbReference type="Google" id="ProtNLM"/>
    </source>
</evidence>
<reference evidence="1 2" key="1">
    <citation type="submission" date="2018-03" db="EMBL/GenBank/DDBJ databases">
        <title>Bacteriophage NCPPB3778 and a type I-E CRISPR drive the evolution of the US Biological Select Agent, Rathayibacter toxicus.</title>
        <authorList>
            <person name="Davis E.W.II."/>
            <person name="Tabima J.F."/>
            <person name="Weisberg A.J."/>
            <person name="Dantas Lopes L."/>
            <person name="Wiseman M.S."/>
            <person name="Wiseman M.S."/>
            <person name="Pupko T."/>
            <person name="Belcher M.S."/>
            <person name="Sechler A.J."/>
            <person name="Tancos M.A."/>
            <person name="Schroeder B.K."/>
            <person name="Murray T.D."/>
            <person name="Luster D.G."/>
            <person name="Schneider W.L."/>
            <person name="Rogers E."/>
            <person name="Andreote F.D."/>
            <person name="Grunwald N.J."/>
            <person name="Putnam M.L."/>
            <person name="Chang J.H."/>
        </authorList>
    </citation>
    <scope>NUCLEOTIDE SEQUENCE [LARGE SCALE GENOMIC DNA]</scope>
    <source>
        <strain evidence="1 2">DSM 15933</strain>
    </source>
</reference>
<dbReference type="Proteomes" id="UP000241085">
    <property type="component" value="Unassembled WGS sequence"/>
</dbReference>
<name>A0A2T4UP92_9MICO</name>
<sequence length="85" mass="9636">MFHELAHILLGHPPSEVQLPDTLNFESMGVTTGDSAVRHAKQFVFDGEEVTPARRVIEGEAEEFARLMVSLVMHPRYRTGERRFG</sequence>
<dbReference type="AlphaFoldDB" id="A0A2T4UP92"/>
<protein>
    <recommendedName>
        <fullName evidence="3">IrrE N-terminal-like domain-containing protein</fullName>
    </recommendedName>
</protein>
<evidence type="ECO:0000313" key="1">
    <source>
        <dbReference type="EMBL" id="PTL71343.1"/>
    </source>
</evidence>
<proteinExistence type="predicted"/>
<gene>
    <name evidence="1" type="ORF">C1I63_19170</name>
</gene>
<organism evidence="1 2">
    <name type="scientific">Rathayibacter caricis DSM 15933</name>
    <dbReference type="NCBI Taxonomy" id="1328867"/>
    <lineage>
        <taxon>Bacteria</taxon>
        <taxon>Bacillati</taxon>
        <taxon>Actinomycetota</taxon>
        <taxon>Actinomycetes</taxon>
        <taxon>Micrococcales</taxon>
        <taxon>Microbacteriaceae</taxon>
        <taxon>Rathayibacter</taxon>
    </lineage>
</organism>